<dbReference type="RefSeq" id="WP_006716875.1">
    <property type="nucleotide sequence ID" value="NZ_CP007032.1"/>
</dbReference>
<name>W0EBV3_9FIRM</name>
<dbReference type="HOGENOM" id="CLU_793929_0_0_9"/>
<dbReference type="eggNOG" id="COG1474">
    <property type="taxonomic scope" value="Bacteria"/>
</dbReference>
<evidence type="ECO:0000313" key="1">
    <source>
        <dbReference type="EMBL" id="AHF08232.1"/>
    </source>
</evidence>
<dbReference type="EMBL" id="CP007032">
    <property type="protein sequence ID" value="AHF08232.1"/>
    <property type="molecule type" value="Genomic_DNA"/>
</dbReference>
<dbReference type="Proteomes" id="UP000010847">
    <property type="component" value="Chromosome"/>
</dbReference>
<dbReference type="AlphaFoldDB" id="W0EBV3"/>
<protein>
    <recommendedName>
        <fullName evidence="3">ATPase</fullName>
    </recommendedName>
</protein>
<gene>
    <name evidence="1" type="ORF">DESME_15265</name>
</gene>
<organism evidence="1 2">
    <name type="scientific">Desulfitobacterium metallireducens DSM 15288</name>
    <dbReference type="NCBI Taxonomy" id="871968"/>
    <lineage>
        <taxon>Bacteria</taxon>
        <taxon>Bacillati</taxon>
        <taxon>Bacillota</taxon>
        <taxon>Clostridia</taxon>
        <taxon>Eubacteriales</taxon>
        <taxon>Desulfitobacteriaceae</taxon>
        <taxon>Desulfitobacterium</taxon>
    </lineage>
</organism>
<dbReference type="OrthoDB" id="9781752at2"/>
<evidence type="ECO:0008006" key="3">
    <source>
        <dbReference type="Google" id="ProtNLM"/>
    </source>
</evidence>
<dbReference type="KEGG" id="dmt:DESME_15265"/>
<evidence type="ECO:0000313" key="2">
    <source>
        <dbReference type="Proteomes" id="UP000010847"/>
    </source>
</evidence>
<keyword evidence="2" id="KW-1185">Reference proteome</keyword>
<dbReference type="InterPro" id="IPR027417">
    <property type="entry name" value="P-loop_NTPase"/>
</dbReference>
<dbReference type="Gene3D" id="3.40.50.300">
    <property type="entry name" value="P-loop containing nucleotide triphosphate hydrolases"/>
    <property type="match status" value="1"/>
</dbReference>
<dbReference type="SUPFAM" id="SSF52540">
    <property type="entry name" value="P-loop containing nucleoside triphosphate hydrolases"/>
    <property type="match status" value="1"/>
</dbReference>
<proteinExistence type="predicted"/>
<dbReference type="STRING" id="871968.DESME_15265"/>
<sequence length="343" mass="39563">MVQKPGVRHYFAEGVTSRGYISLLPDMMSEWKRTYVLMGGPGTGKSTMIKMIGLELLDRGYEVDFMRSAQDPDSMAGFSIRRSNLAMLDLYEVAPLKWRAPGIVEQFVDFMPLCDLRKLDQHRLQILELEDIEKRLQKEIGIRLAEEFGEKIRPKAPTFEGKQERPWLLNIYSSSDLNEGREEPWSKAQGALRKLQKSKVTPFFLHGLDCEGWLNLAPHYLSDFDQIRLDGKETSEAMDWILSEAEQLGQIIDMVLHPLYPDKVIGIVFPQRNLAIWQGGPEELKDQGLDRPFSSALKNALVQFQNARERLKSIYMNEIDFSRVDQLRDEMLNQILRDLEGLK</sequence>
<accession>W0EBV3</accession>
<reference evidence="1 2" key="1">
    <citation type="submission" date="2013-12" db="EMBL/GenBank/DDBJ databases">
        <authorList>
            <consortium name="DOE Joint Genome Institute"/>
            <person name="Smidt H."/>
            <person name="Huntemann M."/>
            <person name="Han J."/>
            <person name="Chen A."/>
            <person name="Kyrpides N."/>
            <person name="Mavromatis K."/>
            <person name="Markowitz V."/>
            <person name="Palaniappan K."/>
            <person name="Ivanova N."/>
            <person name="Schaumberg A."/>
            <person name="Pati A."/>
            <person name="Liolios K."/>
            <person name="Nordberg H.P."/>
            <person name="Cantor M.N."/>
            <person name="Hua S.X."/>
            <person name="Woyke T."/>
        </authorList>
    </citation>
    <scope>NUCLEOTIDE SEQUENCE [LARGE SCALE GENOMIC DNA]</scope>
    <source>
        <strain evidence="2">DSM 15288</strain>
    </source>
</reference>